<evidence type="ECO:0000259" key="7">
    <source>
        <dbReference type="Pfam" id="PF17827"/>
    </source>
</evidence>
<dbReference type="InterPro" id="IPR007848">
    <property type="entry name" value="Small_mtfrase_dom"/>
</dbReference>
<dbReference type="InterPro" id="IPR002052">
    <property type="entry name" value="DNA_methylase_N6_adenine_CS"/>
</dbReference>
<evidence type="ECO:0000256" key="2">
    <source>
        <dbReference type="ARBA" id="ARBA00022679"/>
    </source>
</evidence>
<evidence type="ECO:0000256" key="4">
    <source>
        <dbReference type="ARBA" id="ARBA00048391"/>
    </source>
</evidence>
<dbReference type="NCBIfam" id="TIGR03534">
    <property type="entry name" value="RF_mod_PrmC"/>
    <property type="match status" value="1"/>
</dbReference>
<dbReference type="EC" id="2.1.1.297" evidence="5"/>
<comment type="caution">
    <text evidence="5">Lacks conserved residue(s) required for the propagation of feature annotation.</text>
</comment>
<dbReference type="Proteomes" id="UP000295711">
    <property type="component" value="Unassembled WGS sequence"/>
</dbReference>
<dbReference type="PANTHER" id="PTHR18895">
    <property type="entry name" value="HEMK METHYLTRANSFERASE"/>
    <property type="match status" value="1"/>
</dbReference>
<dbReference type="CDD" id="cd02440">
    <property type="entry name" value="AdoMet_MTases"/>
    <property type="match status" value="1"/>
</dbReference>
<dbReference type="GO" id="GO:0003676">
    <property type="term" value="F:nucleic acid binding"/>
    <property type="evidence" value="ECO:0007669"/>
    <property type="project" value="InterPro"/>
</dbReference>
<feature type="binding site" evidence="5">
    <location>
        <position position="194"/>
    </location>
    <ligand>
        <name>S-adenosyl-L-methionine</name>
        <dbReference type="ChEBI" id="CHEBI:59789"/>
    </ligand>
</feature>
<comment type="function">
    <text evidence="5">Methylates the class 1 translation termination release factors RF1/PrfA and RF2/PrfB on the glutamine residue of the universally conserved GGQ motif.</text>
</comment>
<comment type="catalytic activity">
    <reaction evidence="4 5">
        <text>L-glutaminyl-[peptide chain release factor] + S-adenosyl-L-methionine = N(5)-methyl-L-glutaminyl-[peptide chain release factor] + S-adenosyl-L-homocysteine + H(+)</text>
        <dbReference type="Rhea" id="RHEA:42896"/>
        <dbReference type="Rhea" id="RHEA-COMP:10271"/>
        <dbReference type="Rhea" id="RHEA-COMP:10272"/>
        <dbReference type="ChEBI" id="CHEBI:15378"/>
        <dbReference type="ChEBI" id="CHEBI:30011"/>
        <dbReference type="ChEBI" id="CHEBI:57856"/>
        <dbReference type="ChEBI" id="CHEBI:59789"/>
        <dbReference type="ChEBI" id="CHEBI:61891"/>
        <dbReference type="EC" id="2.1.1.297"/>
    </reaction>
</comment>
<keyword evidence="1 5" id="KW-0489">Methyltransferase</keyword>
<name>A0A4R2LGM6_9FIRM</name>
<dbReference type="PROSITE" id="PS00092">
    <property type="entry name" value="N6_MTASE"/>
    <property type="match status" value="1"/>
</dbReference>
<evidence type="ECO:0000313" key="8">
    <source>
        <dbReference type="EMBL" id="TCO83920.1"/>
    </source>
</evidence>
<comment type="similarity">
    <text evidence="5">Belongs to the protein N5-glutamine methyltransferase family. PrmC subfamily.</text>
</comment>
<dbReference type="OrthoDB" id="9800643at2"/>
<dbReference type="Pfam" id="PF17827">
    <property type="entry name" value="PrmC_N"/>
    <property type="match status" value="1"/>
</dbReference>
<dbReference type="SUPFAM" id="SSF53335">
    <property type="entry name" value="S-adenosyl-L-methionine-dependent methyltransferases"/>
    <property type="match status" value="1"/>
</dbReference>
<protein>
    <recommendedName>
        <fullName evidence="5">Release factor glutamine methyltransferase</fullName>
        <shortName evidence="5">RF MTase</shortName>
        <ecNumber evidence="5">2.1.1.297</ecNumber>
    </recommendedName>
    <alternativeName>
        <fullName evidence="5">N5-glutamine methyltransferase PrmC</fullName>
    </alternativeName>
    <alternativeName>
        <fullName evidence="5">Protein-(glutamine-N5) MTase PrmC</fullName>
    </alternativeName>
    <alternativeName>
        <fullName evidence="5">Protein-glutamine N-methyltransferase PrmC</fullName>
    </alternativeName>
</protein>
<dbReference type="InterPro" id="IPR029063">
    <property type="entry name" value="SAM-dependent_MTases_sf"/>
</dbReference>
<evidence type="ECO:0000259" key="6">
    <source>
        <dbReference type="Pfam" id="PF05175"/>
    </source>
</evidence>
<feature type="domain" description="Release factor glutamine methyltransferase N-terminal" evidence="7">
    <location>
        <begin position="6"/>
        <end position="76"/>
    </location>
</feature>
<dbReference type="HAMAP" id="MF_02126">
    <property type="entry name" value="RF_methyltr_PrmC"/>
    <property type="match status" value="1"/>
</dbReference>
<gene>
    <name evidence="5" type="primary">prmC</name>
    <name evidence="8" type="ORF">EV212_11172</name>
</gene>
<dbReference type="Gene3D" id="3.40.50.150">
    <property type="entry name" value="Vaccinia Virus protein VP39"/>
    <property type="match status" value="1"/>
</dbReference>
<reference evidence="8 9" key="1">
    <citation type="submission" date="2019-03" db="EMBL/GenBank/DDBJ databases">
        <title>Genomic Encyclopedia of Type Strains, Phase IV (KMG-IV): sequencing the most valuable type-strain genomes for metagenomic binning, comparative biology and taxonomic classification.</title>
        <authorList>
            <person name="Goeker M."/>
        </authorList>
    </citation>
    <scope>NUCLEOTIDE SEQUENCE [LARGE SCALE GENOMIC DNA]</scope>
    <source>
        <strain evidence="8 9">DSM 28559</strain>
    </source>
</reference>
<sequence>MKTLRQLLKEGEQRLLENQIENGTMEARYLLEYICDLNWAQYLLQADTEADPQEERRYMEAVEHRCTHYPLQYILGTADFMGLEFMVNEAVLIPRQDTEVLVETVLKEADIPGGKLLDMCTGSGCILISLMALGSYGRGIGVDVSEDALRVARMNGIFNRENWEKKGRGANDILWLQSDLFQKVNGRFDVIVSNPPYIPASVIETLMPEVKDYEPRLALEGADEGLEFYKKISEAAKEFLNPEGWLFFEIGCEQAGPVSEILSENGFRDIHTVRDLAGLDRVVYGRR</sequence>
<keyword evidence="3 5" id="KW-0949">S-adenosyl-L-methionine</keyword>
<dbReference type="AlphaFoldDB" id="A0A4R2LGM6"/>
<dbReference type="PANTHER" id="PTHR18895:SF74">
    <property type="entry name" value="MTRF1L RELEASE FACTOR GLUTAMINE METHYLTRANSFERASE"/>
    <property type="match status" value="1"/>
</dbReference>
<dbReference type="GO" id="GO:0032259">
    <property type="term" value="P:methylation"/>
    <property type="evidence" value="ECO:0007669"/>
    <property type="project" value="UniProtKB-KW"/>
</dbReference>
<organism evidence="8 9">
    <name type="scientific">Frisingicoccus caecimuris</name>
    <dbReference type="NCBI Taxonomy" id="1796636"/>
    <lineage>
        <taxon>Bacteria</taxon>
        <taxon>Bacillati</taxon>
        <taxon>Bacillota</taxon>
        <taxon>Clostridia</taxon>
        <taxon>Lachnospirales</taxon>
        <taxon>Lachnospiraceae</taxon>
        <taxon>Frisingicoccus</taxon>
    </lineage>
</organism>
<dbReference type="InterPro" id="IPR004556">
    <property type="entry name" value="HemK-like"/>
</dbReference>
<keyword evidence="9" id="KW-1185">Reference proteome</keyword>
<dbReference type="InterPro" id="IPR040758">
    <property type="entry name" value="PrmC_N"/>
</dbReference>
<dbReference type="RefSeq" id="WP_132092922.1">
    <property type="nucleotide sequence ID" value="NZ_JANKAQ010000012.1"/>
</dbReference>
<feature type="binding site" evidence="5">
    <location>
        <begin position="194"/>
        <end position="197"/>
    </location>
    <ligand>
        <name>substrate</name>
    </ligand>
</feature>
<dbReference type="Gene3D" id="1.10.8.10">
    <property type="entry name" value="DNA helicase RuvA subunit, C-terminal domain"/>
    <property type="match status" value="1"/>
</dbReference>
<dbReference type="InterPro" id="IPR050320">
    <property type="entry name" value="N5-glutamine_MTase"/>
</dbReference>
<proteinExistence type="inferred from homology"/>
<evidence type="ECO:0000256" key="1">
    <source>
        <dbReference type="ARBA" id="ARBA00022603"/>
    </source>
</evidence>
<feature type="domain" description="Methyltransferase small" evidence="6">
    <location>
        <begin position="98"/>
        <end position="197"/>
    </location>
</feature>
<dbReference type="InterPro" id="IPR019874">
    <property type="entry name" value="RF_methyltr_PrmC"/>
</dbReference>
<dbReference type="EMBL" id="SLXA01000011">
    <property type="protein sequence ID" value="TCO83920.1"/>
    <property type="molecule type" value="Genomic_DNA"/>
</dbReference>
<evidence type="ECO:0000256" key="3">
    <source>
        <dbReference type="ARBA" id="ARBA00022691"/>
    </source>
</evidence>
<feature type="binding site" evidence="5">
    <location>
        <position position="143"/>
    </location>
    <ligand>
        <name>S-adenosyl-L-methionine</name>
        <dbReference type="ChEBI" id="CHEBI:59789"/>
    </ligand>
</feature>
<dbReference type="Pfam" id="PF05175">
    <property type="entry name" value="MTS"/>
    <property type="match status" value="1"/>
</dbReference>
<dbReference type="GO" id="GO:0102559">
    <property type="term" value="F:peptide chain release factor N(5)-glutamine methyltransferase activity"/>
    <property type="evidence" value="ECO:0007669"/>
    <property type="project" value="UniProtKB-EC"/>
</dbReference>
<dbReference type="NCBIfam" id="TIGR00536">
    <property type="entry name" value="hemK_fam"/>
    <property type="match status" value="1"/>
</dbReference>
<comment type="caution">
    <text evidence="8">The sequence shown here is derived from an EMBL/GenBank/DDBJ whole genome shotgun (WGS) entry which is preliminary data.</text>
</comment>
<accession>A0A4R2LGM6</accession>
<evidence type="ECO:0000256" key="5">
    <source>
        <dbReference type="HAMAP-Rule" id="MF_02126"/>
    </source>
</evidence>
<evidence type="ECO:0000313" key="9">
    <source>
        <dbReference type="Proteomes" id="UP000295711"/>
    </source>
</evidence>
<keyword evidence="2 5" id="KW-0808">Transferase</keyword>